<dbReference type="GO" id="GO:0003724">
    <property type="term" value="F:RNA helicase activity"/>
    <property type="evidence" value="ECO:0007669"/>
    <property type="project" value="UniProtKB-EC"/>
</dbReference>
<evidence type="ECO:0000256" key="1">
    <source>
        <dbReference type="ARBA" id="ARBA00008792"/>
    </source>
</evidence>
<dbReference type="SMART" id="SM00490">
    <property type="entry name" value="HELICc"/>
    <property type="match status" value="1"/>
</dbReference>
<dbReference type="InterPro" id="IPR056371">
    <property type="entry name" value="DHX37-like_C"/>
</dbReference>
<dbReference type="PANTHER" id="PTHR18934">
    <property type="entry name" value="ATP-DEPENDENT RNA HELICASE"/>
    <property type="match status" value="1"/>
</dbReference>
<keyword evidence="3" id="KW-0547">Nucleotide-binding</keyword>
<comment type="similarity">
    <text evidence="1">Belongs to the DEAD box helicase family. DEAH subfamily.</text>
</comment>
<dbReference type="CDD" id="cd18791">
    <property type="entry name" value="SF2_C_RHA"/>
    <property type="match status" value="1"/>
</dbReference>
<organism evidence="11">
    <name type="scientific">Amphimedon queenslandica</name>
    <name type="common">Sponge</name>
    <dbReference type="NCBI Taxonomy" id="400682"/>
    <lineage>
        <taxon>Eukaryota</taxon>
        <taxon>Metazoa</taxon>
        <taxon>Porifera</taxon>
        <taxon>Demospongiae</taxon>
        <taxon>Heteroscleromorpha</taxon>
        <taxon>Haplosclerida</taxon>
        <taxon>Niphatidae</taxon>
        <taxon>Amphimedon</taxon>
    </lineage>
</organism>
<feature type="compositionally biased region" description="Basic residues" evidence="8">
    <location>
        <begin position="51"/>
        <end position="61"/>
    </location>
</feature>
<dbReference type="PANTHER" id="PTHR18934:SF99">
    <property type="entry name" value="ATP-DEPENDENT RNA HELICASE DHX37-RELATED"/>
    <property type="match status" value="1"/>
</dbReference>
<dbReference type="Proteomes" id="UP000007879">
    <property type="component" value="Unassembled WGS sequence"/>
</dbReference>
<evidence type="ECO:0000259" key="9">
    <source>
        <dbReference type="PROSITE" id="PS51192"/>
    </source>
</evidence>
<comment type="catalytic activity">
    <reaction evidence="7">
        <text>ATP + H2O = ADP + phosphate + H(+)</text>
        <dbReference type="Rhea" id="RHEA:13065"/>
        <dbReference type="ChEBI" id="CHEBI:15377"/>
        <dbReference type="ChEBI" id="CHEBI:15378"/>
        <dbReference type="ChEBI" id="CHEBI:30616"/>
        <dbReference type="ChEBI" id="CHEBI:43474"/>
        <dbReference type="ChEBI" id="CHEBI:456216"/>
        <dbReference type="EC" id="3.6.4.13"/>
    </reaction>
</comment>
<dbReference type="SUPFAM" id="SSF52540">
    <property type="entry name" value="P-loop containing nucleoside triphosphate hydrolases"/>
    <property type="match status" value="1"/>
</dbReference>
<protein>
    <recommendedName>
        <fullName evidence="2">RNA helicase</fullName>
        <ecNumber evidence="2">3.6.4.13</ecNumber>
    </recommendedName>
</protein>
<evidence type="ECO:0000313" key="11">
    <source>
        <dbReference type="EnsemblMetazoa" id="Aqu2.1.39745_001"/>
    </source>
</evidence>
<reference evidence="12" key="1">
    <citation type="journal article" date="2010" name="Nature">
        <title>The Amphimedon queenslandica genome and the evolution of animal complexity.</title>
        <authorList>
            <person name="Srivastava M."/>
            <person name="Simakov O."/>
            <person name="Chapman J."/>
            <person name="Fahey B."/>
            <person name="Gauthier M.E."/>
            <person name="Mitros T."/>
            <person name="Richards G.S."/>
            <person name="Conaco C."/>
            <person name="Dacre M."/>
            <person name="Hellsten U."/>
            <person name="Larroux C."/>
            <person name="Putnam N.H."/>
            <person name="Stanke M."/>
            <person name="Adamska M."/>
            <person name="Darling A."/>
            <person name="Degnan S.M."/>
            <person name="Oakley T.H."/>
            <person name="Plachetzki D.C."/>
            <person name="Zhai Y."/>
            <person name="Adamski M."/>
            <person name="Calcino A."/>
            <person name="Cummins S.F."/>
            <person name="Goodstein D.M."/>
            <person name="Harris C."/>
            <person name="Jackson D.J."/>
            <person name="Leys S.P."/>
            <person name="Shu S."/>
            <person name="Woodcroft B.J."/>
            <person name="Vervoort M."/>
            <person name="Kosik K.S."/>
            <person name="Manning G."/>
            <person name="Degnan B.M."/>
            <person name="Rokhsar D.S."/>
        </authorList>
    </citation>
    <scope>NUCLEOTIDE SEQUENCE [LARGE SCALE GENOMIC DNA]</scope>
</reference>
<dbReference type="OrthoDB" id="10025033at2759"/>
<feature type="region of interest" description="Disordered" evidence="8">
    <location>
        <begin position="1"/>
        <end position="61"/>
    </location>
</feature>
<dbReference type="Pfam" id="PF21010">
    <property type="entry name" value="HA2_C"/>
    <property type="match status" value="1"/>
</dbReference>
<dbReference type="GO" id="GO:0000462">
    <property type="term" value="P:maturation of SSU-rRNA from tricistronic rRNA transcript (SSU-rRNA, 5.8S rRNA, LSU-rRNA)"/>
    <property type="evidence" value="ECO:0007669"/>
    <property type="project" value="TreeGrafter"/>
</dbReference>
<dbReference type="InterPro" id="IPR007502">
    <property type="entry name" value="Helicase-assoc_dom"/>
</dbReference>
<dbReference type="GO" id="GO:0005730">
    <property type="term" value="C:nucleolus"/>
    <property type="evidence" value="ECO:0007669"/>
    <property type="project" value="TreeGrafter"/>
</dbReference>
<feature type="compositionally biased region" description="Basic residues" evidence="8">
    <location>
        <begin position="156"/>
        <end position="169"/>
    </location>
</feature>
<dbReference type="GO" id="GO:0003723">
    <property type="term" value="F:RNA binding"/>
    <property type="evidence" value="ECO:0007669"/>
    <property type="project" value="TreeGrafter"/>
</dbReference>
<keyword evidence="5" id="KW-0347">Helicase</keyword>
<dbReference type="PROSITE" id="PS51194">
    <property type="entry name" value="HELICASE_CTER"/>
    <property type="match status" value="1"/>
</dbReference>
<dbReference type="Gene3D" id="1.20.120.1080">
    <property type="match status" value="1"/>
</dbReference>
<dbReference type="GO" id="GO:0005524">
    <property type="term" value="F:ATP binding"/>
    <property type="evidence" value="ECO:0007669"/>
    <property type="project" value="UniProtKB-KW"/>
</dbReference>
<feature type="domain" description="Helicase C-terminal" evidence="10">
    <location>
        <begin position="561"/>
        <end position="734"/>
    </location>
</feature>
<dbReference type="InterPro" id="IPR002464">
    <property type="entry name" value="DNA/RNA_helicase_DEAH_CS"/>
</dbReference>
<dbReference type="Pfam" id="PF23362">
    <property type="entry name" value="DHX37_C"/>
    <property type="match status" value="1"/>
</dbReference>
<dbReference type="Pfam" id="PF04408">
    <property type="entry name" value="WHD_HA2"/>
    <property type="match status" value="1"/>
</dbReference>
<evidence type="ECO:0000256" key="3">
    <source>
        <dbReference type="ARBA" id="ARBA00022741"/>
    </source>
</evidence>
<dbReference type="KEGG" id="aqu:100639436"/>
<dbReference type="eggNOG" id="KOG0926">
    <property type="taxonomic scope" value="Eukaryota"/>
</dbReference>
<reference evidence="11" key="2">
    <citation type="submission" date="2017-05" db="UniProtKB">
        <authorList>
            <consortium name="EnsemblMetazoa"/>
        </authorList>
    </citation>
    <scope>IDENTIFICATION</scope>
</reference>
<dbReference type="Gene3D" id="3.40.50.300">
    <property type="entry name" value="P-loop containing nucleotide triphosphate hydrolases"/>
    <property type="match status" value="2"/>
</dbReference>
<dbReference type="Pfam" id="PF07717">
    <property type="entry name" value="OB_NTP_bind"/>
    <property type="match status" value="1"/>
</dbReference>
<dbReference type="GO" id="GO:0016787">
    <property type="term" value="F:hydrolase activity"/>
    <property type="evidence" value="ECO:0007669"/>
    <property type="project" value="UniProtKB-KW"/>
</dbReference>
<dbReference type="AlphaFoldDB" id="A0A1X7VHF4"/>
<evidence type="ECO:0000256" key="8">
    <source>
        <dbReference type="SAM" id="MobiDB-lite"/>
    </source>
</evidence>
<dbReference type="InParanoid" id="A0A1X7VHF4"/>
<evidence type="ECO:0000256" key="7">
    <source>
        <dbReference type="ARBA" id="ARBA00047984"/>
    </source>
</evidence>
<dbReference type="SMART" id="SM00487">
    <property type="entry name" value="DEXDc"/>
    <property type="match status" value="1"/>
</dbReference>
<dbReference type="EC" id="3.6.4.13" evidence="2"/>
<dbReference type="EnsemblMetazoa" id="Aqu2.1.39745_001">
    <property type="protein sequence ID" value="Aqu2.1.39745_001"/>
    <property type="gene ID" value="Aqu2.1.39745"/>
</dbReference>
<feature type="region of interest" description="Disordered" evidence="8">
    <location>
        <begin position="142"/>
        <end position="251"/>
    </location>
</feature>
<evidence type="ECO:0000256" key="6">
    <source>
        <dbReference type="ARBA" id="ARBA00022840"/>
    </source>
</evidence>
<feature type="domain" description="Helicase ATP-binding" evidence="9">
    <location>
        <begin position="284"/>
        <end position="457"/>
    </location>
</feature>
<dbReference type="InterPro" id="IPR011709">
    <property type="entry name" value="DEAD-box_helicase_OB_fold"/>
</dbReference>
<evidence type="ECO:0000256" key="2">
    <source>
        <dbReference type="ARBA" id="ARBA00012552"/>
    </source>
</evidence>
<dbReference type="Pfam" id="PF00270">
    <property type="entry name" value="DEAD"/>
    <property type="match status" value="1"/>
</dbReference>
<name>A0A1X7VHF4_AMPQE</name>
<evidence type="ECO:0000259" key="10">
    <source>
        <dbReference type="PROSITE" id="PS51194"/>
    </source>
</evidence>
<proteinExistence type="inferred from homology"/>
<gene>
    <name evidence="11" type="primary">100639436</name>
</gene>
<sequence length="1146" mass="127962">MKRRRFNEKARQGKAVSVKGGQAPPDTNYTVLIPRTNKSCNEEKADQTSRTNKRLSSRQKKKLKAVIENKRKKEKRAAIINSLQSMSLSSSEMKLLHRSTDLSKNKLTAKELIERGSVDIPPLINNSFELIEENGCGPNIGNILINKPGGGGGGGVKRRKQRKRRRHLVEKRILEPRELKDSSSDVSSSEEEEESEETTSHHELMETEQEEGTISTDGHCASNESSCLLSSPDPPSSSLPSSSAPPISAPPPATPAVYVSVNRSGVVQSSRLSLPILSEEHSIIAAVKENPVVIICGETGSGKTTQVPQFLYESGHTLLGAESGKRSIIGITEPRRVAAVSMATRVGYEMDLPSSQVSYQIRYEGTVSQKTEIKFMTDGVLLKEIEKDFLLSNYSVLIIDEAHERSVYSDILIGLLSRIVPLRNKSERPLKLIIMSATLRVKDFTENHVLFPTPPPVVKVESRQFPVTVHFNRVTPLNYVLAAYRKVCKIHSSLPGGHILVFLTGRQEILQLVKKLEATFPSSSLRPPGTREEEEEEYKDLCLENRDKLGERERRKDSYVNLDDYPILSEDVLANDSSCSDHSDSDSNEEAEFISVSNSNQPLVVLPLYSTLEPEEQAKVFGSDVMAVSSRVCIVATNVAETSITIPNVKYVVDTGKVKRKYYDSVTGVSTLKVDWVSKASANQRAGRAGRTEPGHCYRLYSSAVFQNNFIEFSEPDVTQQPVDGLVLQMKAMNIIKVINFPFPTPPSKEALKAAEDLLVHLGAIDSERLAITSVGRTMASLPVSPSFAKMISLSHQNGCLPYMVILVSALSVREIFQNEIDKKWTIKGEGRLLGDLMVLLGAVQGYERALNRNEYCKMRGLRIKAMDEIRKLRRQLTNTINGISGKGDLSLDPNLALPTSEQVKVLRQLVLAGSPNKVARKIDTSRMNVEEKKKYHYGYECQLTDSPVYLPSSSSLCLSSPLPQFVVFQELHETTRLYMRNVSVIEAEWLPWLLPARCVFSDPLEDPLPTFNTSSGRVYCHMKYSFGSWQLGVQSFPYPTDSLERYKWFAVFLLKGEVAPGFSQFTDSLLTPPITMVKSWAKLHKRTQVLLSSLVENEVSSRQELMNIWKTDPKYLLSHLAMWLPQRLHSSLSEKWSSIVNSTLE</sequence>
<keyword evidence="12" id="KW-1185">Reference proteome</keyword>
<dbReference type="STRING" id="400682.A0A1X7VHF4"/>
<feature type="compositionally biased region" description="Basic and acidic residues" evidence="8">
    <location>
        <begin position="170"/>
        <end position="183"/>
    </location>
</feature>
<dbReference type="SMART" id="SM00847">
    <property type="entry name" value="HA2"/>
    <property type="match status" value="1"/>
</dbReference>
<dbReference type="InterPro" id="IPR027417">
    <property type="entry name" value="P-loop_NTPase"/>
</dbReference>
<dbReference type="InterPro" id="IPR048333">
    <property type="entry name" value="HA2_WH"/>
</dbReference>
<dbReference type="PROSITE" id="PS00690">
    <property type="entry name" value="DEAH_ATP_HELICASE"/>
    <property type="match status" value="1"/>
</dbReference>
<accession>A0A1X7VHF4</accession>
<evidence type="ECO:0000256" key="4">
    <source>
        <dbReference type="ARBA" id="ARBA00022801"/>
    </source>
</evidence>
<dbReference type="CDD" id="cd17982">
    <property type="entry name" value="DEXHc_DHX37"/>
    <property type="match status" value="1"/>
</dbReference>
<dbReference type="PROSITE" id="PS51192">
    <property type="entry name" value="HELICASE_ATP_BIND_1"/>
    <property type="match status" value="1"/>
</dbReference>
<keyword evidence="6" id="KW-0067">ATP-binding</keyword>
<feature type="compositionally biased region" description="Acidic residues" evidence="8">
    <location>
        <begin position="188"/>
        <end position="197"/>
    </location>
</feature>
<dbReference type="Pfam" id="PF00271">
    <property type="entry name" value="Helicase_C"/>
    <property type="match status" value="1"/>
</dbReference>
<evidence type="ECO:0000313" key="12">
    <source>
        <dbReference type="Proteomes" id="UP000007879"/>
    </source>
</evidence>
<dbReference type="InterPro" id="IPR001650">
    <property type="entry name" value="Helicase_C-like"/>
</dbReference>
<dbReference type="InterPro" id="IPR011545">
    <property type="entry name" value="DEAD/DEAH_box_helicase_dom"/>
</dbReference>
<dbReference type="FunFam" id="3.40.50.300:FF:000637">
    <property type="entry name" value="ATP-dependent RNA helicase DHX37/DHR1"/>
    <property type="match status" value="1"/>
</dbReference>
<evidence type="ECO:0000256" key="5">
    <source>
        <dbReference type="ARBA" id="ARBA00022806"/>
    </source>
</evidence>
<dbReference type="InterPro" id="IPR014001">
    <property type="entry name" value="Helicase_ATP-bd"/>
</dbReference>
<dbReference type="EnsemblMetazoa" id="XM_011411850.2">
    <property type="protein sequence ID" value="XP_011410152.2"/>
    <property type="gene ID" value="LOC100639436"/>
</dbReference>
<keyword evidence="4" id="KW-0378">Hydrolase</keyword>